<dbReference type="PROSITE" id="PS51257">
    <property type="entry name" value="PROKAR_LIPOPROTEIN"/>
    <property type="match status" value="1"/>
</dbReference>
<protein>
    <submittedName>
        <fullName evidence="2">Uncharacterized protein</fullName>
    </submittedName>
</protein>
<evidence type="ECO:0000313" key="3">
    <source>
        <dbReference type="Proteomes" id="UP001294570"/>
    </source>
</evidence>
<sequence length="149" mass="16360">MKKVYLAAVCSVVLLSGCATEDFAALNQKISDAAYDVNRVVYGGRVTPNSVSKTFFVDVDVDTVAARMKSYYGFSDARIQATPGAFYRMAGDIGKNTPRDILWISLNKEGANRTSIKMTHDSAFERTQAASWRNDLFEGAKDVADGKLR</sequence>
<proteinExistence type="predicted"/>
<dbReference type="RefSeq" id="WP_321552619.1">
    <property type="nucleotide sequence ID" value="NZ_JAXIVU010000002.1"/>
</dbReference>
<gene>
    <name evidence="2" type="ORF">TOI97_02870</name>
</gene>
<reference evidence="2 3" key="1">
    <citation type="submission" date="2023-12" db="EMBL/GenBank/DDBJ databases">
        <title>Denitrificimonas halotolerans sp. nov.,a novel species isolated from landfill leachate.</title>
        <authorList>
            <person name="Wang S."/>
        </authorList>
    </citation>
    <scope>NUCLEOTIDE SEQUENCE [LARGE SCALE GENOMIC DNA]</scope>
    <source>
        <strain evidence="2 3">JX-1</strain>
    </source>
</reference>
<feature type="chain" id="PRO_5045451326" evidence="1">
    <location>
        <begin position="25"/>
        <end position="149"/>
    </location>
</feature>
<accession>A0ABU5GNL0</accession>
<organism evidence="2 3">
    <name type="scientific">Denitrificimonas halotolerans</name>
    <dbReference type="NCBI Taxonomy" id="3098930"/>
    <lineage>
        <taxon>Bacteria</taxon>
        <taxon>Pseudomonadati</taxon>
        <taxon>Pseudomonadota</taxon>
        <taxon>Gammaproteobacteria</taxon>
        <taxon>Pseudomonadales</taxon>
        <taxon>Pseudomonadaceae</taxon>
        <taxon>Denitrificimonas</taxon>
    </lineage>
</organism>
<dbReference type="Proteomes" id="UP001294570">
    <property type="component" value="Unassembled WGS sequence"/>
</dbReference>
<keyword evidence="3" id="KW-1185">Reference proteome</keyword>
<keyword evidence="1" id="KW-0732">Signal</keyword>
<dbReference type="EMBL" id="JAXIVU010000002">
    <property type="protein sequence ID" value="MDY7218526.1"/>
    <property type="molecule type" value="Genomic_DNA"/>
</dbReference>
<comment type="caution">
    <text evidence="2">The sequence shown here is derived from an EMBL/GenBank/DDBJ whole genome shotgun (WGS) entry which is preliminary data.</text>
</comment>
<evidence type="ECO:0000313" key="2">
    <source>
        <dbReference type="EMBL" id="MDY7218526.1"/>
    </source>
</evidence>
<evidence type="ECO:0000256" key="1">
    <source>
        <dbReference type="SAM" id="SignalP"/>
    </source>
</evidence>
<name>A0ABU5GNL0_9GAMM</name>
<feature type="signal peptide" evidence="1">
    <location>
        <begin position="1"/>
        <end position="24"/>
    </location>
</feature>